<feature type="domain" description="RING-type" evidence="2">
    <location>
        <begin position="78"/>
        <end position="118"/>
    </location>
</feature>
<reference evidence="4" key="1">
    <citation type="journal article" date="2013" name="Nature">
        <title>Pan genome of the phytoplankton Emiliania underpins its global distribution.</title>
        <authorList>
            <person name="Read B.A."/>
            <person name="Kegel J."/>
            <person name="Klute M.J."/>
            <person name="Kuo A."/>
            <person name="Lefebvre S.C."/>
            <person name="Maumus F."/>
            <person name="Mayer C."/>
            <person name="Miller J."/>
            <person name="Monier A."/>
            <person name="Salamov A."/>
            <person name="Young J."/>
            <person name="Aguilar M."/>
            <person name="Claverie J.M."/>
            <person name="Frickenhaus S."/>
            <person name="Gonzalez K."/>
            <person name="Herman E.K."/>
            <person name="Lin Y.C."/>
            <person name="Napier J."/>
            <person name="Ogata H."/>
            <person name="Sarno A.F."/>
            <person name="Shmutz J."/>
            <person name="Schroeder D."/>
            <person name="de Vargas C."/>
            <person name="Verret F."/>
            <person name="von Dassow P."/>
            <person name="Valentin K."/>
            <person name="Van de Peer Y."/>
            <person name="Wheeler G."/>
            <person name="Dacks J.B."/>
            <person name="Delwiche C.F."/>
            <person name="Dyhrman S.T."/>
            <person name="Glockner G."/>
            <person name="John U."/>
            <person name="Richards T."/>
            <person name="Worden A.Z."/>
            <person name="Zhang X."/>
            <person name="Grigoriev I.V."/>
            <person name="Allen A.E."/>
            <person name="Bidle K."/>
            <person name="Borodovsky M."/>
            <person name="Bowler C."/>
            <person name="Brownlee C."/>
            <person name="Cock J.M."/>
            <person name="Elias M."/>
            <person name="Gladyshev V.N."/>
            <person name="Groth M."/>
            <person name="Guda C."/>
            <person name="Hadaegh A."/>
            <person name="Iglesias-Rodriguez M.D."/>
            <person name="Jenkins J."/>
            <person name="Jones B.M."/>
            <person name="Lawson T."/>
            <person name="Leese F."/>
            <person name="Lindquist E."/>
            <person name="Lobanov A."/>
            <person name="Lomsadze A."/>
            <person name="Malik S.B."/>
            <person name="Marsh M.E."/>
            <person name="Mackinder L."/>
            <person name="Mock T."/>
            <person name="Mueller-Roeber B."/>
            <person name="Pagarete A."/>
            <person name="Parker M."/>
            <person name="Probert I."/>
            <person name="Quesneville H."/>
            <person name="Raines C."/>
            <person name="Rensing S.A."/>
            <person name="Riano-Pachon D.M."/>
            <person name="Richier S."/>
            <person name="Rokitta S."/>
            <person name="Shiraiwa Y."/>
            <person name="Soanes D.M."/>
            <person name="van der Giezen M."/>
            <person name="Wahlund T.M."/>
            <person name="Williams B."/>
            <person name="Wilson W."/>
            <person name="Wolfe G."/>
            <person name="Wurch L.L."/>
        </authorList>
    </citation>
    <scope>NUCLEOTIDE SEQUENCE</scope>
</reference>
<dbReference type="Gene3D" id="3.30.40.10">
    <property type="entry name" value="Zinc/RING finger domain, C3HC4 (zinc finger)"/>
    <property type="match status" value="1"/>
</dbReference>
<dbReference type="InterPro" id="IPR013083">
    <property type="entry name" value="Znf_RING/FYVE/PHD"/>
</dbReference>
<dbReference type="SUPFAM" id="SSF57850">
    <property type="entry name" value="RING/U-box"/>
    <property type="match status" value="1"/>
</dbReference>
<dbReference type="GeneID" id="19046731"/>
<dbReference type="HOGENOM" id="CLU_1838944_0_0_1"/>
<keyword evidence="1" id="KW-0863">Zinc-finger</keyword>
<dbReference type="OMA" id="ICKSPIC"/>
<evidence type="ECO:0000259" key="2">
    <source>
        <dbReference type="PROSITE" id="PS50089"/>
    </source>
</evidence>
<dbReference type="InterPro" id="IPR001841">
    <property type="entry name" value="Znf_RING"/>
</dbReference>
<dbReference type="KEGG" id="ehx:EMIHUDRAFT_421192"/>
<dbReference type="EnsemblProtists" id="EOD29382">
    <property type="protein sequence ID" value="EOD29382"/>
    <property type="gene ID" value="EMIHUDRAFT_421192"/>
</dbReference>
<organism evidence="3 4">
    <name type="scientific">Emiliania huxleyi (strain CCMP1516)</name>
    <dbReference type="NCBI Taxonomy" id="280463"/>
    <lineage>
        <taxon>Eukaryota</taxon>
        <taxon>Haptista</taxon>
        <taxon>Haptophyta</taxon>
        <taxon>Prymnesiophyceae</taxon>
        <taxon>Isochrysidales</taxon>
        <taxon>Noelaerhabdaceae</taxon>
        <taxon>Emiliania</taxon>
    </lineage>
</organism>
<evidence type="ECO:0000313" key="3">
    <source>
        <dbReference type="EnsemblProtists" id="EOD29382"/>
    </source>
</evidence>
<sequence length="140" mass="15390">MQVAAALAGLVHGLSYERWLEDRMPCEEAERRLEHLAREVGIEAVQVEDAAGRQALDAAGAGAGDAAQPPRAEERSLCLICEEWPHTVRFYPCGHACVCTKCEPKARAHFKDCCPICKSPICSVERGDHVGNAPTYVFRR</sequence>
<name>A0A0D3K0U7_EMIH1</name>
<reference evidence="3" key="2">
    <citation type="submission" date="2024-10" db="UniProtKB">
        <authorList>
            <consortium name="EnsemblProtists"/>
        </authorList>
    </citation>
    <scope>IDENTIFICATION</scope>
</reference>
<evidence type="ECO:0000313" key="4">
    <source>
        <dbReference type="Proteomes" id="UP000013827"/>
    </source>
</evidence>
<protein>
    <recommendedName>
        <fullName evidence="2">RING-type domain-containing protein</fullName>
    </recommendedName>
</protein>
<dbReference type="PaxDb" id="2903-EOD29382"/>
<keyword evidence="4" id="KW-1185">Reference proteome</keyword>
<dbReference type="AlphaFoldDB" id="A0A0D3K0U7"/>
<dbReference type="RefSeq" id="XP_005781811.1">
    <property type="nucleotide sequence ID" value="XM_005781754.1"/>
</dbReference>
<dbReference type="Proteomes" id="UP000013827">
    <property type="component" value="Unassembled WGS sequence"/>
</dbReference>
<proteinExistence type="predicted"/>
<accession>A0A0D3K0U7</accession>
<dbReference type="GO" id="GO:0008270">
    <property type="term" value="F:zinc ion binding"/>
    <property type="evidence" value="ECO:0007669"/>
    <property type="project" value="UniProtKB-KW"/>
</dbReference>
<keyword evidence="1" id="KW-0862">Zinc</keyword>
<keyword evidence="1" id="KW-0479">Metal-binding</keyword>
<dbReference type="Pfam" id="PF13920">
    <property type="entry name" value="zf-C3HC4_3"/>
    <property type="match status" value="1"/>
</dbReference>
<dbReference type="PROSITE" id="PS50089">
    <property type="entry name" value="ZF_RING_2"/>
    <property type="match status" value="1"/>
</dbReference>
<evidence type="ECO:0000256" key="1">
    <source>
        <dbReference type="PROSITE-ProRule" id="PRU00175"/>
    </source>
</evidence>